<name>A0A0C3NNR2_PHLG1</name>
<sequence length="147" mass="16352">MSSALGDLATSLVSRLPTLLEQATAHETASGFLFDECVELEARVALVRESIELERKKQSIVKAQLARLRVEPPREVSSSTTPSGEIPKKYRFTEASADKENAADPDMSSLSQDSPVSLRTKRKGMVFHEDVQIRLAKRMKLVHRDNS</sequence>
<dbReference type="Proteomes" id="UP000053257">
    <property type="component" value="Unassembled WGS sequence"/>
</dbReference>
<accession>A0A0C3NNR2</accession>
<proteinExistence type="predicted"/>
<feature type="compositionally biased region" description="Basic and acidic residues" evidence="1">
    <location>
        <begin position="86"/>
        <end position="102"/>
    </location>
</feature>
<feature type="region of interest" description="Disordered" evidence="1">
    <location>
        <begin position="70"/>
        <end position="118"/>
    </location>
</feature>
<dbReference type="HOGENOM" id="CLU_1768786_0_0_1"/>
<protein>
    <submittedName>
        <fullName evidence="2">Uncharacterized protein</fullName>
    </submittedName>
</protein>
<evidence type="ECO:0000313" key="2">
    <source>
        <dbReference type="EMBL" id="KIP06749.1"/>
    </source>
</evidence>
<organism evidence="2 3">
    <name type="scientific">Phlebiopsis gigantea (strain 11061_1 CR5-6)</name>
    <name type="common">White-rot fungus</name>
    <name type="synonym">Peniophora gigantea</name>
    <dbReference type="NCBI Taxonomy" id="745531"/>
    <lineage>
        <taxon>Eukaryota</taxon>
        <taxon>Fungi</taxon>
        <taxon>Dikarya</taxon>
        <taxon>Basidiomycota</taxon>
        <taxon>Agaricomycotina</taxon>
        <taxon>Agaricomycetes</taxon>
        <taxon>Polyporales</taxon>
        <taxon>Phanerochaetaceae</taxon>
        <taxon>Phlebiopsis</taxon>
    </lineage>
</organism>
<gene>
    <name evidence="2" type="ORF">PHLGIDRAFT_118689</name>
</gene>
<feature type="compositionally biased region" description="Polar residues" evidence="1">
    <location>
        <begin position="108"/>
        <end position="117"/>
    </location>
</feature>
<evidence type="ECO:0000313" key="3">
    <source>
        <dbReference type="Proteomes" id="UP000053257"/>
    </source>
</evidence>
<reference evidence="2 3" key="1">
    <citation type="journal article" date="2014" name="PLoS Genet.">
        <title>Analysis of the Phlebiopsis gigantea genome, transcriptome and secretome provides insight into its pioneer colonization strategies of wood.</title>
        <authorList>
            <person name="Hori C."/>
            <person name="Ishida T."/>
            <person name="Igarashi K."/>
            <person name="Samejima M."/>
            <person name="Suzuki H."/>
            <person name="Master E."/>
            <person name="Ferreira P."/>
            <person name="Ruiz-Duenas F.J."/>
            <person name="Held B."/>
            <person name="Canessa P."/>
            <person name="Larrondo L.F."/>
            <person name="Schmoll M."/>
            <person name="Druzhinina I.S."/>
            <person name="Kubicek C.P."/>
            <person name="Gaskell J.A."/>
            <person name="Kersten P."/>
            <person name="St John F."/>
            <person name="Glasner J."/>
            <person name="Sabat G."/>
            <person name="Splinter BonDurant S."/>
            <person name="Syed K."/>
            <person name="Yadav J."/>
            <person name="Mgbeahuruike A.C."/>
            <person name="Kovalchuk A."/>
            <person name="Asiegbu F.O."/>
            <person name="Lackner G."/>
            <person name="Hoffmeister D."/>
            <person name="Rencoret J."/>
            <person name="Gutierrez A."/>
            <person name="Sun H."/>
            <person name="Lindquist E."/>
            <person name="Barry K."/>
            <person name="Riley R."/>
            <person name="Grigoriev I.V."/>
            <person name="Henrissat B."/>
            <person name="Kues U."/>
            <person name="Berka R.M."/>
            <person name="Martinez A.T."/>
            <person name="Covert S.F."/>
            <person name="Blanchette R.A."/>
            <person name="Cullen D."/>
        </authorList>
    </citation>
    <scope>NUCLEOTIDE SEQUENCE [LARGE SCALE GENOMIC DNA]</scope>
    <source>
        <strain evidence="2 3">11061_1 CR5-6</strain>
    </source>
</reference>
<dbReference type="OrthoDB" id="2744269at2759"/>
<dbReference type="EMBL" id="KN840511">
    <property type="protein sequence ID" value="KIP06749.1"/>
    <property type="molecule type" value="Genomic_DNA"/>
</dbReference>
<evidence type="ECO:0000256" key="1">
    <source>
        <dbReference type="SAM" id="MobiDB-lite"/>
    </source>
</evidence>
<keyword evidence="3" id="KW-1185">Reference proteome</keyword>
<dbReference type="AlphaFoldDB" id="A0A0C3NNR2"/>